<keyword evidence="5 6" id="KW-0472">Membrane</keyword>
<keyword evidence="2" id="KW-1003">Cell membrane</keyword>
<evidence type="ECO:0000313" key="8">
    <source>
        <dbReference type="Proteomes" id="UP001155546"/>
    </source>
</evidence>
<comment type="subcellular location">
    <subcellularLocation>
        <location evidence="1">Cell membrane</location>
        <topology evidence="1">Multi-pass membrane protein</topology>
    </subcellularLocation>
</comment>
<dbReference type="PANTHER" id="PTHR30250">
    <property type="entry name" value="PST FAMILY PREDICTED COLANIC ACID TRANSPORTER"/>
    <property type="match status" value="1"/>
</dbReference>
<dbReference type="Pfam" id="PF01943">
    <property type="entry name" value="Polysacc_synt"/>
    <property type="match status" value="1"/>
</dbReference>
<feature type="transmembrane region" description="Helical" evidence="6">
    <location>
        <begin position="38"/>
        <end position="60"/>
    </location>
</feature>
<keyword evidence="4 6" id="KW-1133">Transmembrane helix</keyword>
<evidence type="ECO:0000256" key="4">
    <source>
        <dbReference type="ARBA" id="ARBA00022989"/>
    </source>
</evidence>
<keyword evidence="3 6" id="KW-0812">Transmembrane</keyword>
<gene>
    <name evidence="7" type="ORF">NE535_14250</name>
</gene>
<dbReference type="InterPro" id="IPR050833">
    <property type="entry name" value="Poly_Biosynth_Transport"/>
</dbReference>
<name>A0A9X3AX61_9GAMM</name>
<feature type="transmembrane region" description="Helical" evidence="6">
    <location>
        <begin position="12"/>
        <end position="32"/>
    </location>
</feature>
<feature type="transmembrane region" description="Helical" evidence="6">
    <location>
        <begin position="140"/>
        <end position="165"/>
    </location>
</feature>
<feature type="transmembrane region" description="Helical" evidence="6">
    <location>
        <begin position="297"/>
        <end position="315"/>
    </location>
</feature>
<dbReference type="InterPro" id="IPR002797">
    <property type="entry name" value="Polysacc_synth"/>
</dbReference>
<feature type="transmembrane region" description="Helical" evidence="6">
    <location>
        <begin position="364"/>
        <end position="382"/>
    </location>
</feature>
<feature type="transmembrane region" description="Helical" evidence="6">
    <location>
        <begin position="81"/>
        <end position="104"/>
    </location>
</feature>
<reference evidence="7" key="1">
    <citation type="journal article" date="2023" name="Int. J. Syst. Evol. Microbiol.">
        <title>&lt;i&gt;Shewanella septentrionalis&lt;/i&gt; sp. nov. and &lt;i&gt;Shewanella holmiensis&lt;/i&gt; sp. nov., isolated from Baltic Sea water and sediments.</title>
        <authorList>
            <person name="Martin-Rodriguez A.J."/>
            <person name="Thorell K."/>
            <person name="Joffre E."/>
            <person name="Jensie-Markopoulos S."/>
            <person name="Moore E.R.B."/>
            <person name="Sjoling A."/>
        </authorList>
    </citation>
    <scope>NUCLEOTIDE SEQUENCE</scope>
    <source>
        <strain evidence="7">SP1S2-7</strain>
    </source>
</reference>
<feature type="transmembrane region" description="Helical" evidence="6">
    <location>
        <begin position="255"/>
        <end position="276"/>
    </location>
</feature>
<feature type="transmembrane region" description="Helical" evidence="6">
    <location>
        <begin position="335"/>
        <end position="357"/>
    </location>
</feature>
<proteinExistence type="predicted"/>
<sequence>MLFKNISFSLFYKILTMVLSLIIVPLLINTLGTENYGVWVALTSLIAWISLFDFGLGYALKNTVTTSIANNKLHLAKAEALQVLKLTCILSVLLLIVFFCSISFISVLKLNLGASLMIFVPFILLFPLKAGNAILQGARLIALESGFSFIGPLFFFIFSTLFVLFGFCFDVFTAAVLFTISYVASIICIWLKACKVVNISLFDFRELMLAKLDFSRISVGVKFFVLQVASLVLYSVGTILVYDQLGPQEAAHYDVVSKIFVLGLSLFNMVIAAFWPEITNYFSRSDFNGIKTLYLRMIFLSLIFSLGSFFVAYFAPEIVSAWTIGKINISKEQAIFFGALVSIQSFAYSGAVVLNALEKMNVQLVLTSISVFLMMPLSMLFFSNNYGISSVPLAAAILTIPAMLYANTHTYILIRTGLLNAKAS</sequence>
<evidence type="ECO:0000256" key="2">
    <source>
        <dbReference type="ARBA" id="ARBA00022475"/>
    </source>
</evidence>
<feature type="transmembrane region" description="Helical" evidence="6">
    <location>
        <begin position="171"/>
        <end position="193"/>
    </location>
</feature>
<protein>
    <submittedName>
        <fullName evidence="7">Oligosaccharide flippase family protein</fullName>
    </submittedName>
</protein>
<dbReference type="Proteomes" id="UP001155546">
    <property type="component" value="Unassembled WGS sequence"/>
</dbReference>
<accession>A0A9X3AX61</accession>
<evidence type="ECO:0000256" key="3">
    <source>
        <dbReference type="ARBA" id="ARBA00022692"/>
    </source>
</evidence>
<dbReference type="RefSeq" id="WP_261299295.1">
    <property type="nucleotide sequence ID" value="NZ_JAMTCD010000020.1"/>
</dbReference>
<organism evidence="7 8">
    <name type="scientific">Shewanella holmiensis</name>
    <dbReference type="NCBI Taxonomy" id="2952222"/>
    <lineage>
        <taxon>Bacteria</taxon>
        <taxon>Pseudomonadati</taxon>
        <taxon>Pseudomonadota</taxon>
        <taxon>Gammaproteobacteria</taxon>
        <taxon>Alteromonadales</taxon>
        <taxon>Shewanellaceae</taxon>
        <taxon>Shewanella</taxon>
    </lineage>
</organism>
<keyword evidence="8" id="KW-1185">Reference proteome</keyword>
<evidence type="ECO:0000256" key="6">
    <source>
        <dbReference type="SAM" id="Phobius"/>
    </source>
</evidence>
<dbReference type="PANTHER" id="PTHR30250:SF26">
    <property type="entry name" value="PSMA PROTEIN"/>
    <property type="match status" value="1"/>
</dbReference>
<evidence type="ECO:0000256" key="1">
    <source>
        <dbReference type="ARBA" id="ARBA00004651"/>
    </source>
</evidence>
<feature type="transmembrane region" description="Helical" evidence="6">
    <location>
        <begin position="388"/>
        <end position="406"/>
    </location>
</feature>
<feature type="transmembrane region" description="Helical" evidence="6">
    <location>
        <begin position="110"/>
        <end position="128"/>
    </location>
</feature>
<evidence type="ECO:0000313" key="7">
    <source>
        <dbReference type="EMBL" id="MCT7942948.1"/>
    </source>
</evidence>
<evidence type="ECO:0000256" key="5">
    <source>
        <dbReference type="ARBA" id="ARBA00023136"/>
    </source>
</evidence>
<feature type="transmembrane region" description="Helical" evidence="6">
    <location>
        <begin position="214"/>
        <end position="235"/>
    </location>
</feature>
<dbReference type="GO" id="GO:0005886">
    <property type="term" value="C:plasma membrane"/>
    <property type="evidence" value="ECO:0007669"/>
    <property type="project" value="UniProtKB-SubCell"/>
</dbReference>
<dbReference type="AlphaFoldDB" id="A0A9X3AX61"/>
<comment type="caution">
    <text evidence="7">The sequence shown here is derived from an EMBL/GenBank/DDBJ whole genome shotgun (WGS) entry which is preliminary data.</text>
</comment>
<dbReference type="EMBL" id="JAMTCD010000020">
    <property type="protein sequence ID" value="MCT7942948.1"/>
    <property type="molecule type" value="Genomic_DNA"/>
</dbReference>